<dbReference type="EMBL" id="JACEOL010000062">
    <property type="protein sequence ID" value="MBA4603596.1"/>
    <property type="molecule type" value="Genomic_DNA"/>
</dbReference>
<dbReference type="GO" id="GO:0045127">
    <property type="term" value="F:N-acetylglucosamine kinase activity"/>
    <property type="evidence" value="ECO:0007669"/>
    <property type="project" value="InterPro"/>
</dbReference>
<dbReference type="InterPro" id="IPR043129">
    <property type="entry name" value="ATPase_NBD"/>
</dbReference>
<keyword evidence="3" id="KW-1185">Reference proteome</keyword>
<reference evidence="2 3" key="1">
    <citation type="submission" date="2020-07" db="EMBL/GenBank/DDBJ databases">
        <title>Thermoactinomyces phylogeny.</title>
        <authorList>
            <person name="Dunlap C."/>
        </authorList>
    </citation>
    <scope>NUCLEOTIDE SEQUENCE [LARGE SCALE GENOMIC DNA]</scope>
    <source>
        <strain evidence="2 3">AMNI-1</strain>
    </source>
</reference>
<evidence type="ECO:0000259" key="1">
    <source>
        <dbReference type="Pfam" id="PF01869"/>
    </source>
</evidence>
<dbReference type="SUPFAM" id="SSF53067">
    <property type="entry name" value="Actin-like ATPase domain"/>
    <property type="match status" value="2"/>
</dbReference>
<sequence>MYHIGVDAGGTKTYAAIMDHDKNILFSIKKGPGNMAINAEKASNNITDAIKACINSKYGGVSQFIVLGIAGIEKGNSKWQLKQYLEKKFKLPALVLNDAELAFYSVLGNQNGILAIAGTGSIFLGKNNSSIKVIGGWGHLLGDEGSAYHLGIQALKILIKEIDQESVQTEFAKTLANEYNILEASRLKEFVYSSSKADIAHISLLIHRLAQTGNKHALNLLENAGCELAKQAFQLVKKLEFKSSIKIGLKGSLLEKNEIVREYFKMKLKEYSADISFLLNNDPVVIGALDAWKSNMPECE</sequence>
<dbReference type="PANTHER" id="PTHR12862:SF0">
    <property type="entry name" value="N-ACETYL-D-GLUCOSAMINE KINASE"/>
    <property type="match status" value="1"/>
</dbReference>
<dbReference type="CDD" id="cd24007">
    <property type="entry name" value="ASKHA_NBD_eukNAGK-like"/>
    <property type="match status" value="1"/>
</dbReference>
<protein>
    <submittedName>
        <fullName evidence="2">ATPase</fullName>
    </submittedName>
</protein>
<dbReference type="InterPro" id="IPR002731">
    <property type="entry name" value="ATPase_BadF"/>
</dbReference>
<dbReference type="RefSeq" id="WP_181742070.1">
    <property type="nucleotide sequence ID" value="NZ_JACEOL010000062.1"/>
</dbReference>
<accession>A0A7W1XUP8</accession>
<dbReference type="Proteomes" id="UP000538292">
    <property type="component" value="Unassembled WGS sequence"/>
</dbReference>
<dbReference type="Pfam" id="PF01869">
    <property type="entry name" value="BcrAD_BadFG"/>
    <property type="match status" value="1"/>
</dbReference>
<dbReference type="Gene3D" id="3.30.420.40">
    <property type="match status" value="2"/>
</dbReference>
<dbReference type="PANTHER" id="PTHR12862">
    <property type="entry name" value="BADF TYPE ATPASE DOMAIN-CONTAINING PROTEIN"/>
    <property type="match status" value="1"/>
</dbReference>
<dbReference type="AlphaFoldDB" id="A0A7W1XUP8"/>
<proteinExistence type="predicted"/>
<dbReference type="InterPro" id="IPR039758">
    <property type="entry name" value="NAGK-like"/>
</dbReference>
<organism evidence="2 3">
    <name type="scientific">Thermoactinomyces mirandus</name>
    <dbReference type="NCBI Taxonomy" id="2756294"/>
    <lineage>
        <taxon>Bacteria</taxon>
        <taxon>Bacillati</taxon>
        <taxon>Bacillota</taxon>
        <taxon>Bacilli</taxon>
        <taxon>Bacillales</taxon>
        <taxon>Thermoactinomycetaceae</taxon>
        <taxon>Thermoactinomyces</taxon>
    </lineage>
</organism>
<evidence type="ECO:0000313" key="2">
    <source>
        <dbReference type="EMBL" id="MBA4603596.1"/>
    </source>
</evidence>
<evidence type="ECO:0000313" key="3">
    <source>
        <dbReference type="Proteomes" id="UP000538292"/>
    </source>
</evidence>
<comment type="caution">
    <text evidence="2">The sequence shown here is derived from an EMBL/GenBank/DDBJ whole genome shotgun (WGS) entry which is preliminary data.</text>
</comment>
<feature type="domain" description="ATPase BadF/BadG/BcrA/BcrD type" evidence="1">
    <location>
        <begin position="4"/>
        <end position="271"/>
    </location>
</feature>
<gene>
    <name evidence="2" type="ORF">H2C83_15095</name>
</gene>
<name>A0A7W1XUP8_9BACL</name>